<dbReference type="AlphaFoldDB" id="A0AAN6YUR1"/>
<name>A0AAN6YUR1_9PEZI</name>
<protein>
    <recommendedName>
        <fullName evidence="1">Protein kinase domain-containing protein</fullName>
    </recommendedName>
</protein>
<dbReference type="GO" id="GO:0004672">
    <property type="term" value="F:protein kinase activity"/>
    <property type="evidence" value="ECO:0007669"/>
    <property type="project" value="InterPro"/>
</dbReference>
<proteinExistence type="predicted"/>
<dbReference type="EMBL" id="MU853336">
    <property type="protein sequence ID" value="KAK4114770.1"/>
    <property type="molecule type" value="Genomic_DNA"/>
</dbReference>
<comment type="caution">
    <text evidence="2">The sequence shown here is derived from an EMBL/GenBank/DDBJ whole genome shotgun (WGS) entry which is preliminary data.</text>
</comment>
<accession>A0AAN6YUR1</accession>
<dbReference type="GO" id="GO:0005524">
    <property type="term" value="F:ATP binding"/>
    <property type="evidence" value="ECO:0007669"/>
    <property type="project" value="InterPro"/>
</dbReference>
<dbReference type="PROSITE" id="PS50011">
    <property type="entry name" value="PROTEIN_KINASE_DOM"/>
    <property type="match status" value="1"/>
</dbReference>
<feature type="domain" description="Protein kinase" evidence="1">
    <location>
        <begin position="34"/>
        <end position="375"/>
    </location>
</feature>
<dbReference type="Proteomes" id="UP001302812">
    <property type="component" value="Unassembled WGS sequence"/>
</dbReference>
<sequence length="375" mass="41893">MENTSSAHDQGDRVLPLGMEGFAYVFTSGTGEEYVYIRYLTQGAQSTVQLVLSTQTNEIVVQKVFKIAVDPPKATANQPATPMGDHADPDREVIIMRHLAALRKSPVNPEAEWLHPRWPELISSHDAPVSVVEKGEAKTILSRVSYWGLCNGGSLIDWVRAQADNNYTERPCFPVSIVARCIGQVCETLEFLYTAGEEPVYHFDLHLANIFIHFSSYTPDLPDFYLGDFGSARIASESLAHEAAKDRHRGGDDAIPGRRVWDTGIFMASLSEFVWRPMFHHHLHLNTERREDMLGLRDLMSKAAYLQSKENTAALTNPHSRPPSLLGVITAAKELEKKARDIELTSDKEAYDKAAAEEDAHKKKIGGPWTIVRTI</sequence>
<dbReference type="RefSeq" id="XP_064672340.1">
    <property type="nucleotide sequence ID" value="XM_064817517.1"/>
</dbReference>
<keyword evidence="3" id="KW-1185">Reference proteome</keyword>
<dbReference type="InterPro" id="IPR011009">
    <property type="entry name" value="Kinase-like_dom_sf"/>
</dbReference>
<dbReference type="Gene3D" id="1.10.510.10">
    <property type="entry name" value="Transferase(Phosphotransferase) domain 1"/>
    <property type="match status" value="1"/>
</dbReference>
<organism evidence="2 3">
    <name type="scientific">Canariomyces notabilis</name>
    <dbReference type="NCBI Taxonomy" id="2074819"/>
    <lineage>
        <taxon>Eukaryota</taxon>
        <taxon>Fungi</taxon>
        <taxon>Dikarya</taxon>
        <taxon>Ascomycota</taxon>
        <taxon>Pezizomycotina</taxon>
        <taxon>Sordariomycetes</taxon>
        <taxon>Sordariomycetidae</taxon>
        <taxon>Sordariales</taxon>
        <taxon>Chaetomiaceae</taxon>
        <taxon>Canariomyces</taxon>
    </lineage>
</organism>
<dbReference type="SUPFAM" id="SSF56112">
    <property type="entry name" value="Protein kinase-like (PK-like)"/>
    <property type="match status" value="1"/>
</dbReference>
<evidence type="ECO:0000313" key="2">
    <source>
        <dbReference type="EMBL" id="KAK4114770.1"/>
    </source>
</evidence>
<reference evidence="2" key="1">
    <citation type="journal article" date="2023" name="Mol. Phylogenet. Evol.">
        <title>Genome-scale phylogeny and comparative genomics of the fungal order Sordariales.</title>
        <authorList>
            <person name="Hensen N."/>
            <person name="Bonometti L."/>
            <person name="Westerberg I."/>
            <person name="Brannstrom I.O."/>
            <person name="Guillou S."/>
            <person name="Cros-Aarteil S."/>
            <person name="Calhoun S."/>
            <person name="Haridas S."/>
            <person name="Kuo A."/>
            <person name="Mondo S."/>
            <person name="Pangilinan J."/>
            <person name="Riley R."/>
            <person name="LaButti K."/>
            <person name="Andreopoulos B."/>
            <person name="Lipzen A."/>
            <person name="Chen C."/>
            <person name="Yan M."/>
            <person name="Daum C."/>
            <person name="Ng V."/>
            <person name="Clum A."/>
            <person name="Steindorff A."/>
            <person name="Ohm R.A."/>
            <person name="Martin F."/>
            <person name="Silar P."/>
            <person name="Natvig D.O."/>
            <person name="Lalanne C."/>
            <person name="Gautier V."/>
            <person name="Ament-Velasquez S.L."/>
            <person name="Kruys A."/>
            <person name="Hutchinson M.I."/>
            <person name="Powell A.J."/>
            <person name="Barry K."/>
            <person name="Miller A.N."/>
            <person name="Grigoriev I.V."/>
            <person name="Debuchy R."/>
            <person name="Gladieux P."/>
            <person name="Hiltunen Thoren M."/>
            <person name="Johannesson H."/>
        </authorList>
    </citation>
    <scope>NUCLEOTIDE SEQUENCE</scope>
    <source>
        <strain evidence="2">CBS 508.74</strain>
    </source>
</reference>
<evidence type="ECO:0000259" key="1">
    <source>
        <dbReference type="PROSITE" id="PS50011"/>
    </source>
</evidence>
<reference evidence="2" key="2">
    <citation type="submission" date="2023-05" db="EMBL/GenBank/DDBJ databases">
        <authorList>
            <consortium name="Lawrence Berkeley National Laboratory"/>
            <person name="Steindorff A."/>
            <person name="Hensen N."/>
            <person name="Bonometti L."/>
            <person name="Westerberg I."/>
            <person name="Brannstrom I.O."/>
            <person name="Guillou S."/>
            <person name="Cros-Aarteil S."/>
            <person name="Calhoun S."/>
            <person name="Haridas S."/>
            <person name="Kuo A."/>
            <person name="Mondo S."/>
            <person name="Pangilinan J."/>
            <person name="Riley R."/>
            <person name="Labutti K."/>
            <person name="Andreopoulos B."/>
            <person name="Lipzen A."/>
            <person name="Chen C."/>
            <person name="Yanf M."/>
            <person name="Daum C."/>
            <person name="Ng V."/>
            <person name="Clum A."/>
            <person name="Ohm R."/>
            <person name="Martin F."/>
            <person name="Silar P."/>
            <person name="Natvig D."/>
            <person name="Lalanne C."/>
            <person name="Gautier V."/>
            <person name="Ament-Velasquez S.L."/>
            <person name="Kruys A."/>
            <person name="Hutchinson M.I."/>
            <person name="Powell A.J."/>
            <person name="Barry K."/>
            <person name="Miller A.N."/>
            <person name="Grigoriev I.V."/>
            <person name="Debuchy R."/>
            <person name="Gladieux P."/>
            <person name="Thoren M.H."/>
            <person name="Johannesson H."/>
        </authorList>
    </citation>
    <scope>NUCLEOTIDE SEQUENCE</scope>
    <source>
        <strain evidence="2">CBS 508.74</strain>
    </source>
</reference>
<dbReference type="SMART" id="SM00220">
    <property type="entry name" value="S_TKc"/>
    <property type="match status" value="1"/>
</dbReference>
<dbReference type="GeneID" id="89941642"/>
<dbReference type="InterPro" id="IPR000719">
    <property type="entry name" value="Prot_kinase_dom"/>
</dbReference>
<gene>
    <name evidence="2" type="ORF">N656DRAFT_796394</name>
</gene>
<evidence type="ECO:0000313" key="3">
    <source>
        <dbReference type="Proteomes" id="UP001302812"/>
    </source>
</evidence>